<dbReference type="InterPro" id="IPR032098">
    <property type="entry name" value="Acyltransf_C"/>
</dbReference>
<evidence type="ECO:0000256" key="3">
    <source>
        <dbReference type="ARBA" id="ARBA00023315"/>
    </source>
</evidence>
<dbReference type="InterPro" id="IPR002123">
    <property type="entry name" value="Plipid/glycerol_acylTrfase"/>
</dbReference>
<evidence type="ECO:0000313" key="7">
    <source>
        <dbReference type="EMBL" id="CAH7666737.1"/>
    </source>
</evidence>
<evidence type="ECO:0000313" key="6">
    <source>
        <dbReference type="EMBL" id="ALL41372.1"/>
    </source>
</evidence>
<evidence type="ECO:0000256" key="1">
    <source>
        <dbReference type="ARBA" id="ARBA00008655"/>
    </source>
</evidence>
<dbReference type="GO" id="GO:0012505">
    <property type="term" value="C:endomembrane system"/>
    <property type="evidence" value="ECO:0007669"/>
    <property type="project" value="TreeGrafter"/>
</dbReference>
<dbReference type="CDD" id="cd07990">
    <property type="entry name" value="LPLAT_LCLAT1-like"/>
    <property type="match status" value="1"/>
</dbReference>
<evidence type="ECO:0000256" key="2">
    <source>
        <dbReference type="ARBA" id="ARBA00022679"/>
    </source>
</evidence>
<dbReference type="EMBL" id="CALTRL010000147">
    <property type="protein sequence ID" value="CAH7666737.1"/>
    <property type="molecule type" value="Genomic_DNA"/>
</dbReference>
<dbReference type="GO" id="GO:0003841">
    <property type="term" value="F:1-acylglycerol-3-phosphate O-acyltransferase activity"/>
    <property type="evidence" value="ECO:0007669"/>
    <property type="project" value="TreeGrafter"/>
</dbReference>
<dbReference type="SUPFAM" id="SSF69593">
    <property type="entry name" value="Glycerol-3-phosphate (1)-acyltransferase"/>
    <property type="match status" value="1"/>
</dbReference>
<keyword evidence="4" id="KW-0472">Membrane</keyword>
<dbReference type="SMART" id="SM00563">
    <property type="entry name" value="PlsC"/>
    <property type="match status" value="1"/>
</dbReference>
<keyword evidence="4" id="KW-1133">Transmembrane helix</keyword>
<evidence type="ECO:0000313" key="8">
    <source>
        <dbReference type="Proteomes" id="UP001153365"/>
    </source>
</evidence>
<accession>A0A0S1MKB1</accession>
<name>A0A0S1MKB1_PHAPC</name>
<reference evidence="7" key="2">
    <citation type="submission" date="2022-06" db="EMBL/GenBank/DDBJ databases">
        <authorList>
            <consortium name="SYNGENTA / RWTH Aachen University"/>
        </authorList>
    </citation>
    <scope>NUCLEOTIDE SEQUENCE</scope>
</reference>
<dbReference type="EMBL" id="KT247283">
    <property type="protein sequence ID" value="ALL41372.1"/>
    <property type="molecule type" value="mRNA"/>
</dbReference>
<gene>
    <name evidence="7" type="ORF">PPACK8108_LOCUS1089</name>
</gene>
<feature type="transmembrane region" description="Helical" evidence="4">
    <location>
        <begin position="132"/>
        <end position="152"/>
    </location>
</feature>
<feature type="domain" description="Phospholipid/glycerol acyltransferase" evidence="5">
    <location>
        <begin position="92"/>
        <end position="218"/>
    </location>
</feature>
<evidence type="ECO:0000256" key="4">
    <source>
        <dbReference type="SAM" id="Phobius"/>
    </source>
</evidence>
<protein>
    <recommendedName>
        <fullName evidence="5">Phospholipid/glycerol acyltransferase domain-containing protein</fullName>
    </recommendedName>
</protein>
<dbReference type="Proteomes" id="UP001153365">
    <property type="component" value="Unassembled WGS sequence"/>
</dbReference>
<dbReference type="AlphaFoldDB" id="A0A0S1MKB1"/>
<keyword evidence="8" id="KW-1185">Reference proteome</keyword>
<dbReference type="PANTHER" id="PTHR10983:SF24">
    <property type="entry name" value="1-ACYLGLYCEROL-3-PHOSPHATE O-ACYLTRANSFERASE 3, ISOFORM E-RELATED"/>
    <property type="match status" value="1"/>
</dbReference>
<reference evidence="6" key="1">
    <citation type="submission" date="2015-07" db="EMBL/GenBank/DDBJ databases">
        <title>Elucidating the P. pachyrhizi secretome and potential effectors.</title>
        <authorList>
            <person name="de Carvalho M.C.C.G."/>
            <person name="Nascimento L.C."/>
            <person name="Darben L.M."/>
            <person name="Polizel-Podanosqui A.M."/>
            <person name="Lopes-Caitar V.S."/>
            <person name="Rocha C.S."/>
            <person name="Qi M."/>
            <person name="Carazolle M."/>
            <person name="Kuwahara M.K."/>
            <person name="Pereira G.A.G."/>
            <person name="Abdelnoor R.V."/>
            <person name="Whitham S.A."/>
            <person name="Marcelino-Guimaraes F.C."/>
        </authorList>
    </citation>
    <scope>NUCLEOTIDE SEQUENCE</scope>
</reference>
<keyword evidence="4" id="KW-0812">Transmembrane</keyword>
<keyword evidence="2" id="KW-0808">Transferase</keyword>
<comment type="similarity">
    <text evidence="1">Belongs to the 1-acyl-sn-glycerol-3-phosphate acyltransferase family.</text>
</comment>
<dbReference type="Pfam" id="PF01553">
    <property type="entry name" value="Acyltransferase"/>
    <property type="match status" value="1"/>
</dbReference>
<dbReference type="Pfam" id="PF16076">
    <property type="entry name" value="Acyltransf_C"/>
    <property type="match status" value="1"/>
</dbReference>
<feature type="transmembrane region" description="Helical" evidence="4">
    <location>
        <begin position="21"/>
        <end position="44"/>
    </location>
</feature>
<proteinExistence type="evidence at transcript level"/>
<sequence>MAIHTKSEGRATRGSAIRLSLYLISYAAFTIIANLLFLITSLVIMPFDVLKAYEINSRIAHTLWYYMQYVFEYSHGAAITFSGDVLPAGENAIVMANHLSYSDFYLINGLAARKGMLPYCRWFVKSSLMWQLPIFGLSMYLIGMVMVARDWLRDSESIKRAFKVLKTPIGKGKKVWLISFLEGTRLTDEKSIQCQLFCQENKKKVLKNVLSPRTKGFIAAIRELRDSQITHIYDFTLAYEGPKGFGKPPNLAEIHWYDQLSPDHKFHVHVRRWSISSLPETESELRDWVEKVWEEKDEILEGMRNYWVNHRGLVGFGSQPNGRSGASGVYYDQLWEDTSQRTLKID</sequence>
<dbReference type="PANTHER" id="PTHR10983">
    <property type="entry name" value="1-ACYLGLYCEROL-3-PHOSPHATE ACYLTRANSFERASE-RELATED"/>
    <property type="match status" value="1"/>
</dbReference>
<evidence type="ECO:0000259" key="5">
    <source>
        <dbReference type="SMART" id="SM00563"/>
    </source>
</evidence>
<organism evidence="6">
    <name type="scientific">Phakopsora pachyrhizi</name>
    <name type="common">Asian soybean rust disease fungus</name>
    <dbReference type="NCBI Taxonomy" id="170000"/>
    <lineage>
        <taxon>Eukaryota</taxon>
        <taxon>Fungi</taxon>
        <taxon>Dikarya</taxon>
        <taxon>Basidiomycota</taxon>
        <taxon>Pucciniomycotina</taxon>
        <taxon>Pucciniomycetes</taxon>
        <taxon>Pucciniales</taxon>
        <taxon>Phakopsoraceae</taxon>
        <taxon>Phakopsora</taxon>
    </lineage>
</organism>
<keyword evidence="3" id="KW-0012">Acyltransferase</keyword>